<evidence type="ECO:0000313" key="2">
    <source>
        <dbReference type="EMBL" id="TNV87791.1"/>
    </source>
</evidence>
<name>A0A8J8P966_HALGN</name>
<sequence>MLFGYFLSIFVTEILTKMQKRSSTQRASESSSKSTSFMIYLRDEENLPWRFYLIEFFLDFLIVVPPSDLSNPYSQAFNFACFSLLTLCSLVIIWLALISSLNALSSLCVQPSQLSPAASLSPNNPLVNMPPLEPIDADILNCSFVAFLQSSFPTS</sequence>
<organism evidence="2 3">
    <name type="scientific">Halteria grandinella</name>
    <dbReference type="NCBI Taxonomy" id="5974"/>
    <lineage>
        <taxon>Eukaryota</taxon>
        <taxon>Sar</taxon>
        <taxon>Alveolata</taxon>
        <taxon>Ciliophora</taxon>
        <taxon>Intramacronucleata</taxon>
        <taxon>Spirotrichea</taxon>
        <taxon>Stichotrichia</taxon>
        <taxon>Sporadotrichida</taxon>
        <taxon>Halteriidae</taxon>
        <taxon>Halteria</taxon>
    </lineage>
</organism>
<keyword evidence="1" id="KW-0472">Membrane</keyword>
<comment type="caution">
    <text evidence="2">The sequence shown here is derived from an EMBL/GenBank/DDBJ whole genome shotgun (WGS) entry which is preliminary data.</text>
</comment>
<proteinExistence type="predicted"/>
<dbReference type="Proteomes" id="UP000785679">
    <property type="component" value="Unassembled WGS sequence"/>
</dbReference>
<reference evidence="2" key="1">
    <citation type="submission" date="2019-06" db="EMBL/GenBank/DDBJ databases">
        <authorList>
            <person name="Zheng W."/>
        </authorList>
    </citation>
    <scope>NUCLEOTIDE SEQUENCE</scope>
    <source>
        <strain evidence="2">QDHG01</strain>
    </source>
</reference>
<dbReference type="EMBL" id="RRYP01000223">
    <property type="protein sequence ID" value="TNV87791.1"/>
    <property type="molecule type" value="Genomic_DNA"/>
</dbReference>
<gene>
    <name evidence="2" type="ORF">FGO68_gene4202</name>
</gene>
<feature type="transmembrane region" description="Helical" evidence="1">
    <location>
        <begin position="76"/>
        <end position="97"/>
    </location>
</feature>
<keyword evidence="1" id="KW-0812">Transmembrane</keyword>
<accession>A0A8J8P966</accession>
<evidence type="ECO:0000313" key="3">
    <source>
        <dbReference type="Proteomes" id="UP000785679"/>
    </source>
</evidence>
<keyword evidence="3" id="KW-1185">Reference proteome</keyword>
<dbReference type="AlphaFoldDB" id="A0A8J8P966"/>
<keyword evidence="1" id="KW-1133">Transmembrane helix</keyword>
<protein>
    <submittedName>
        <fullName evidence="2">Uncharacterized protein</fullName>
    </submittedName>
</protein>
<evidence type="ECO:0000256" key="1">
    <source>
        <dbReference type="SAM" id="Phobius"/>
    </source>
</evidence>